<dbReference type="InterPro" id="IPR029058">
    <property type="entry name" value="AB_hydrolase_fold"/>
</dbReference>
<evidence type="ECO:0000259" key="3">
    <source>
        <dbReference type="Pfam" id="PF00326"/>
    </source>
</evidence>
<keyword evidence="2" id="KW-0732">Signal</keyword>
<dbReference type="EMBL" id="NRRU01000003">
    <property type="protein sequence ID" value="MBK1711478.1"/>
    <property type="molecule type" value="Genomic_DNA"/>
</dbReference>
<accession>A0ABS1DN86</accession>
<protein>
    <submittedName>
        <fullName evidence="4">S9 family peptidase</fullName>
    </submittedName>
</protein>
<dbReference type="SUPFAM" id="SSF82171">
    <property type="entry name" value="DPP6 N-terminal domain-like"/>
    <property type="match status" value="1"/>
</dbReference>
<dbReference type="SUPFAM" id="SSF53474">
    <property type="entry name" value="alpha/beta-Hydrolases"/>
    <property type="match status" value="1"/>
</dbReference>
<sequence>MTKPLLAPVAVAALLLPFIGAPASAQTAASAPAASAAVPPELPLRDFFRSPARSGYNISDKGRWVSFLQPAPAEAGATPRRNVFVQKLVDGRVVGAPRQLTRESARDIRMYAWKGDDTVLFMKDFGGDENFHVVAADAASGKVRDLTPWEGVRAELIENLPEDPQHVLVMHNRRDRKAFDVVRLNVRTGAETVVATNPGNIVNWVTDHRGRIRVAIASDGVNNTVLYRDGDSDDFKPLFTTDFRTGVQPLFFDGDNRLFYAVSNRGRDKSALVLIDPAKPDAEQLVYAHPAVDVEGAHWSRVQKKVLWASYETDKHGKHFFDPAMQAAFDKLQQRFPGEQVDLSAWTLDEQRYIAVNWSDRTLGARHLFDVRSGKLTKLADAAPWIKSEQMAEMKPVSYTARDGLQIPAYLTLPAGREAKNLPCVVNPHGGPWARDSWGFNPEVQFLANRGYCVLQMNFRGSTGFGRQFWEASFGQWGLKMQDDISDGAKWLVAQGIADPKRIGLYGGSYGGYATLAGVAFTPDLYAAAVDYVGVSNLFTFMKTIPPYWEPWRQQMYVMVGNPDDAQDKERLTATSPVFHVDRIKTPLLVAQGARDPRVNKAESDQIVEALKKRGVEVEYLVKDNEGHGFANEENKFEFYGAMEKFFAKHLK</sequence>
<feature type="chain" id="PRO_5047289406" evidence="2">
    <location>
        <begin position="26"/>
        <end position="652"/>
    </location>
</feature>
<dbReference type="InterPro" id="IPR001375">
    <property type="entry name" value="Peptidase_S9_cat"/>
</dbReference>
<dbReference type="InterPro" id="IPR011042">
    <property type="entry name" value="6-blade_b-propeller_TolB-like"/>
</dbReference>
<dbReference type="PANTHER" id="PTHR42776">
    <property type="entry name" value="SERINE PEPTIDASE S9 FAMILY MEMBER"/>
    <property type="match status" value="1"/>
</dbReference>
<name>A0ABS1DN86_RUBGE</name>
<gene>
    <name evidence="4" type="ORF">CKO43_01635</name>
</gene>
<keyword evidence="1" id="KW-0378">Hydrolase</keyword>
<evidence type="ECO:0000256" key="2">
    <source>
        <dbReference type="SAM" id="SignalP"/>
    </source>
</evidence>
<evidence type="ECO:0000313" key="4">
    <source>
        <dbReference type="EMBL" id="MBK1711478.1"/>
    </source>
</evidence>
<dbReference type="Proteomes" id="UP001041814">
    <property type="component" value="Unassembled WGS sequence"/>
</dbReference>
<reference evidence="4" key="2">
    <citation type="journal article" date="2020" name="Microorganisms">
        <title>Osmotic Adaptation and Compatible Solute Biosynthesis of Phototrophic Bacteria as Revealed from Genome Analyses.</title>
        <authorList>
            <person name="Imhoff J.F."/>
            <person name="Rahn T."/>
            <person name="Kunzel S."/>
            <person name="Keller A."/>
            <person name="Neulinger S.C."/>
        </authorList>
    </citation>
    <scope>NUCLEOTIDE SEQUENCE</scope>
    <source>
        <strain evidence="4">IM 151</strain>
    </source>
</reference>
<feature type="signal peptide" evidence="2">
    <location>
        <begin position="1"/>
        <end position="25"/>
    </location>
</feature>
<feature type="domain" description="Peptidase S9 prolyl oligopeptidase catalytic" evidence="3">
    <location>
        <begin position="438"/>
        <end position="652"/>
    </location>
</feature>
<evidence type="ECO:0000313" key="5">
    <source>
        <dbReference type="Proteomes" id="UP001041814"/>
    </source>
</evidence>
<dbReference type="Pfam" id="PF00326">
    <property type="entry name" value="Peptidase_S9"/>
    <property type="match status" value="1"/>
</dbReference>
<reference evidence="4" key="1">
    <citation type="submission" date="2017-08" db="EMBL/GenBank/DDBJ databases">
        <authorList>
            <person name="Imhoff J.F."/>
            <person name="Rahn T."/>
            <person name="Kuenzel S."/>
            <person name="Neulinger S.C."/>
        </authorList>
    </citation>
    <scope>NUCLEOTIDE SEQUENCE</scope>
    <source>
        <strain evidence="4">IM 151</strain>
    </source>
</reference>
<dbReference type="PANTHER" id="PTHR42776:SF27">
    <property type="entry name" value="DIPEPTIDYL PEPTIDASE FAMILY MEMBER 6"/>
    <property type="match status" value="1"/>
</dbReference>
<comment type="caution">
    <text evidence="4">The sequence shown here is derived from an EMBL/GenBank/DDBJ whole genome shotgun (WGS) entry which is preliminary data.</text>
</comment>
<dbReference type="Gene3D" id="2.120.10.30">
    <property type="entry name" value="TolB, C-terminal domain"/>
    <property type="match status" value="1"/>
</dbReference>
<dbReference type="RefSeq" id="WP_242481024.1">
    <property type="nucleotide sequence ID" value="NZ_NRRU01000003.1"/>
</dbReference>
<evidence type="ECO:0000256" key="1">
    <source>
        <dbReference type="ARBA" id="ARBA00022801"/>
    </source>
</evidence>
<keyword evidence="5" id="KW-1185">Reference proteome</keyword>
<proteinExistence type="predicted"/>
<dbReference type="Gene3D" id="3.40.50.1820">
    <property type="entry name" value="alpha/beta hydrolase"/>
    <property type="match status" value="1"/>
</dbReference>
<organism evidence="4 5">
    <name type="scientific">Rubrivivax gelatinosus</name>
    <name type="common">Rhodocyclus gelatinosus</name>
    <name type="synonym">Rhodopseudomonas gelatinosa</name>
    <dbReference type="NCBI Taxonomy" id="28068"/>
    <lineage>
        <taxon>Bacteria</taxon>
        <taxon>Pseudomonadati</taxon>
        <taxon>Pseudomonadota</taxon>
        <taxon>Betaproteobacteria</taxon>
        <taxon>Burkholderiales</taxon>
        <taxon>Sphaerotilaceae</taxon>
        <taxon>Rubrivivax</taxon>
    </lineage>
</organism>